<evidence type="ECO:0000256" key="1">
    <source>
        <dbReference type="SAM" id="Phobius"/>
    </source>
</evidence>
<comment type="caution">
    <text evidence="2">The sequence shown here is derived from an EMBL/GenBank/DDBJ whole genome shotgun (WGS) entry which is preliminary data.</text>
</comment>
<organism evidence="2 3">
    <name type="scientific">Microcoleus anatoxicus PTRS2</name>
    <dbReference type="NCBI Taxonomy" id="2705321"/>
    <lineage>
        <taxon>Bacteria</taxon>
        <taxon>Bacillati</taxon>
        <taxon>Cyanobacteriota</taxon>
        <taxon>Cyanophyceae</taxon>
        <taxon>Oscillatoriophycideae</taxon>
        <taxon>Oscillatoriales</taxon>
        <taxon>Microcoleaceae</taxon>
        <taxon>Microcoleus</taxon>
        <taxon>Microcoleus anatoxicus</taxon>
    </lineage>
</organism>
<dbReference type="EMBL" id="JBBLXS010000038">
    <property type="protein sequence ID" value="MEK0184203.1"/>
    <property type="molecule type" value="Genomic_DNA"/>
</dbReference>
<gene>
    <name evidence="2" type="ORF">WMG39_04985</name>
</gene>
<sequence length="143" mass="16036">MTFDNTAKNQNQAIAGQIKAKKKSEIVKLSQLNTSAAMLLSAIFPIGGYIYTRRWLSCLGFLLGGLAVFTTVYTTELEQDKTDSMVWTFCALYGSTVAPIDNARAIARARERVSNLKPHHTRIAYLQRDDFGKWEQKLLTTSN</sequence>
<keyword evidence="1" id="KW-0472">Membrane</keyword>
<evidence type="ECO:0000313" key="2">
    <source>
        <dbReference type="EMBL" id="MEK0184203.1"/>
    </source>
</evidence>
<evidence type="ECO:0000313" key="3">
    <source>
        <dbReference type="Proteomes" id="UP001384579"/>
    </source>
</evidence>
<reference evidence="2 3" key="1">
    <citation type="journal article" date="2020" name="Harmful Algae">
        <title>Molecular and morphological characterization of a novel dihydroanatoxin-a producing Microcoleus species (cyanobacteria) from the Russian River, California, USA.</title>
        <authorList>
            <person name="Conklin K.Y."/>
            <person name="Stancheva R."/>
            <person name="Otten T.G."/>
            <person name="Fadness R."/>
            <person name="Boyer G.L."/>
            <person name="Read B."/>
            <person name="Zhang X."/>
            <person name="Sheath R.G."/>
        </authorList>
    </citation>
    <scope>NUCLEOTIDE SEQUENCE [LARGE SCALE GENOMIC DNA]</scope>
    <source>
        <strain evidence="2 3">PTRS2</strain>
    </source>
</reference>
<name>A0ABU8YIK6_9CYAN</name>
<keyword evidence="3" id="KW-1185">Reference proteome</keyword>
<dbReference type="Proteomes" id="UP001384579">
    <property type="component" value="Unassembled WGS sequence"/>
</dbReference>
<protein>
    <submittedName>
        <fullName evidence="2">Uncharacterized protein</fullName>
    </submittedName>
</protein>
<accession>A0ABU8YIK6</accession>
<proteinExistence type="predicted"/>
<keyword evidence="1" id="KW-1133">Transmembrane helix</keyword>
<feature type="transmembrane region" description="Helical" evidence="1">
    <location>
        <begin position="54"/>
        <end position="75"/>
    </location>
</feature>
<feature type="transmembrane region" description="Helical" evidence="1">
    <location>
        <begin position="29"/>
        <end position="48"/>
    </location>
</feature>
<dbReference type="RefSeq" id="WP_340519400.1">
    <property type="nucleotide sequence ID" value="NZ_JBBLXS010000038.1"/>
</dbReference>
<keyword evidence="1" id="KW-0812">Transmembrane</keyword>